<evidence type="ECO:0000256" key="1">
    <source>
        <dbReference type="ARBA" id="ARBA00022490"/>
    </source>
</evidence>
<dbReference type="Proteomes" id="UP000515847">
    <property type="component" value="Chromosome"/>
</dbReference>
<organism evidence="4 5">
    <name type="scientific">Thermanaerosceptrum fracticalcis</name>
    <dbReference type="NCBI Taxonomy" id="1712410"/>
    <lineage>
        <taxon>Bacteria</taxon>
        <taxon>Bacillati</taxon>
        <taxon>Bacillota</taxon>
        <taxon>Clostridia</taxon>
        <taxon>Eubacteriales</taxon>
        <taxon>Peptococcaceae</taxon>
        <taxon>Thermanaerosceptrum</taxon>
    </lineage>
</organism>
<dbReference type="GO" id="GO:0000166">
    <property type="term" value="F:nucleotide binding"/>
    <property type="evidence" value="ECO:0007669"/>
    <property type="project" value="InterPro"/>
</dbReference>
<evidence type="ECO:0000256" key="3">
    <source>
        <dbReference type="SAM" id="Phobius"/>
    </source>
</evidence>
<keyword evidence="1" id="KW-0963">Cytoplasm</keyword>
<keyword evidence="3" id="KW-0812">Transmembrane</keyword>
<name>A0A7G6E302_THEFR</name>
<protein>
    <submittedName>
        <fullName evidence="4">Uncharacterized protein</fullName>
    </submittedName>
</protein>
<reference evidence="4 5" key="1">
    <citation type="journal article" date="2019" name="Front. Microbiol.">
        <title>Thermoanaerosceptrum fracticalcis gen. nov. sp. nov., a Novel Fumarate-Fermenting Microorganism From a Deep Fractured Carbonate Aquifer of the US Great Basin.</title>
        <authorList>
            <person name="Hamilton-Brehm S.D."/>
            <person name="Stewart L.E."/>
            <person name="Zavarin M."/>
            <person name="Caldwell M."/>
            <person name="Lawson P.A."/>
            <person name="Onstott T.C."/>
            <person name="Grzymski J."/>
            <person name="Neveux I."/>
            <person name="Lollar B.S."/>
            <person name="Russell C.E."/>
            <person name="Moser D.P."/>
        </authorList>
    </citation>
    <scope>NUCLEOTIDE SEQUENCE [LARGE SCALE GENOMIC DNA]</scope>
    <source>
        <strain evidence="4 5">DRI-13</strain>
    </source>
</reference>
<dbReference type="AlphaFoldDB" id="A0A7G6E302"/>
<keyword evidence="5" id="KW-1185">Reference proteome</keyword>
<keyword evidence="2" id="KW-0175">Coiled coil</keyword>
<dbReference type="SUPFAM" id="SSF46589">
    <property type="entry name" value="tRNA-binding arm"/>
    <property type="match status" value="1"/>
</dbReference>
<evidence type="ECO:0000313" key="5">
    <source>
        <dbReference type="Proteomes" id="UP000515847"/>
    </source>
</evidence>
<feature type="coiled-coil region" evidence="2">
    <location>
        <begin position="53"/>
        <end position="107"/>
    </location>
</feature>
<proteinExistence type="predicted"/>
<dbReference type="InterPro" id="IPR010978">
    <property type="entry name" value="tRNA-bd_arm"/>
</dbReference>
<accession>A0A7G6E302</accession>
<gene>
    <name evidence="4" type="ORF">BR63_09100</name>
</gene>
<dbReference type="EMBL" id="CP045798">
    <property type="protein sequence ID" value="QNB46456.1"/>
    <property type="molecule type" value="Genomic_DNA"/>
</dbReference>
<evidence type="ECO:0000313" key="4">
    <source>
        <dbReference type="EMBL" id="QNB46456.1"/>
    </source>
</evidence>
<keyword evidence="3" id="KW-0472">Membrane</keyword>
<evidence type="ECO:0000256" key="2">
    <source>
        <dbReference type="SAM" id="Coils"/>
    </source>
</evidence>
<sequence>MLNIVLFIIALISGSIISSFYLTRKSLLLDLKKIQKKGYLTYSETGKLPIELRQSLSAELNSLKSTLMDLQNMLNAHPNISTLQNSLAEYSQQIETIRNKIKETEKVWEQYTTFKNDINYCEMNITSRIYKIKEKSQVLINLEPKYEEIINEKVQQILPLLEELLEKYKVWETVTFLEFDYLLAVDLGKEYEKIINSADMLIKDLELFRQPIQVYITILRRKTVYYITLREVIEGSLVGKTSVGKNPSIKSKRLGEVTVSYNTFKNAYIGKKYKGDVFVSGKRSFSTQSIELKIISGKDTYSVIRLLNDDQFVHIFKALPIKRQFEEVDDNGIPLELNLTDLNIAVCEKKTKDFEVFYHLDIFKKVSIYDFLNSATTELNQLDDNSDAEEIPSILANAEEIVNS</sequence>
<dbReference type="KEGG" id="tfr:BR63_09100"/>
<keyword evidence="3" id="KW-1133">Transmembrane helix</keyword>
<feature type="transmembrane region" description="Helical" evidence="3">
    <location>
        <begin position="6"/>
        <end position="23"/>
    </location>
</feature>
<dbReference type="RefSeq" id="WP_034422205.1">
    <property type="nucleotide sequence ID" value="NZ_CP045798.1"/>
</dbReference>